<feature type="compositionally biased region" description="Low complexity" evidence="1">
    <location>
        <begin position="1"/>
        <end position="20"/>
    </location>
</feature>
<evidence type="ECO:0000256" key="2">
    <source>
        <dbReference type="SAM" id="Phobius"/>
    </source>
</evidence>
<organism evidence="4 5">
    <name type="scientific">Halobacterium bonnevillei</name>
    <dbReference type="NCBI Taxonomy" id="2692200"/>
    <lineage>
        <taxon>Archaea</taxon>
        <taxon>Methanobacteriati</taxon>
        <taxon>Methanobacteriota</taxon>
        <taxon>Stenosarchaea group</taxon>
        <taxon>Halobacteria</taxon>
        <taxon>Halobacteriales</taxon>
        <taxon>Halobacteriaceae</taxon>
        <taxon>Halobacterium</taxon>
    </lineage>
</organism>
<keyword evidence="2" id="KW-0812">Transmembrane</keyword>
<dbReference type="InterPro" id="IPR055833">
    <property type="entry name" value="DUF7410"/>
</dbReference>
<feature type="region of interest" description="Disordered" evidence="1">
    <location>
        <begin position="1"/>
        <end position="38"/>
    </location>
</feature>
<evidence type="ECO:0000313" key="4">
    <source>
        <dbReference type="EMBL" id="MXR21993.1"/>
    </source>
</evidence>
<accession>A0A6B0SQZ4</accession>
<proteinExistence type="predicted"/>
<evidence type="ECO:0000259" key="3">
    <source>
        <dbReference type="Pfam" id="PF24166"/>
    </source>
</evidence>
<dbReference type="RefSeq" id="WP_159527396.1">
    <property type="nucleotide sequence ID" value="NZ_WUUU01000183.1"/>
</dbReference>
<dbReference type="Proteomes" id="UP000471521">
    <property type="component" value="Unassembled WGS sequence"/>
</dbReference>
<reference evidence="4 5" key="1">
    <citation type="submission" date="2019-12" db="EMBL/GenBank/DDBJ databases">
        <title>Isolation and characterization of three novel carbon monoxide-oxidizing members of Halobacteria from salione crusts and soils.</title>
        <authorList>
            <person name="Myers M.R."/>
            <person name="King G.M."/>
        </authorList>
    </citation>
    <scope>NUCLEOTIDE SEQUENCE [LARGE SCALE GENOMIC DNA]</scope>
    <source>
        <strain evidence="4 5">PCN9</strain>
    </source>
</reference>
<evidence type="ECO:0000313" key="5">
    <source>
        <dbReference type="Proteomes" id="UP000471521"/>
    </source>
</evidence>
<name>A0A6B0SQZ4_9EURY</name>
<keyword evidence="2" id="KW-1133">Transmembrane helix</keyword>
<sequence>MSVETTTPDSDADAATPGTEPADDPDDAPRCPHCGDPFPTERLRDLHRGLNHYEDLDDSERDAYAAAYRSESEDLQSFRLRALAALVLLYFGFLMTYAVVAV</sequence>
<comment type="caution">
    <text evidence="4">The sequence shown here is derived from an EMBL/GenBank/DDBJ whole genome shotgun (WGS) entry which is preliminary data.</text>
</comment>
<dbReference type="Pfam" id="PF24166">
    <property type="entry name" value="DUF7410"/>
    <property type="match status" value="1"/>
</dbReference>
<evidence type="ECO:0000256" key="1">
    <source>
        <dbReference type="SAM" id="MobiDB-lite"/>
    </source>
</evidence>
<keyword evidence="2" id="KW-0472">Membrane</keyword>
<feature type="transmembrane region" description="Helical" evidence="2">
    <location>
        <begin position="78"/>
        <end position="100"/>
    </location>
</feature>
<protein>
    <submittedName>
        <fullName evidence="4">C2H2-type zinc finger protein</fullName>
    </submittedName>
</protein>
<dbReference type="OrthoDB" id="293088at2157"/>
<dbReference type="EMBL" id="WUUU01000183">
    <property type="protein sequence ID" value="MXR21993.1"/>
    <property type="molecule type" value="Genomic_DNA"/>
</dbReference>
<keyword evidence="5" id="KW-1185">Reference proteome</keyword>
<dbReference type="AlphaFoldDB" id="A0A6B0SQZ4"/>
<gene>
    <name evidence="4" type="ORF">GRX66_15815</name>
</gene>
<feature type="domain" description="DUF7410" evidence="3">
    <location>
        <begin position="31"/>
        <end position="52"/>
    </location>
</feature>